<dbReference type="OrthoDB" id="1488789at2"/>
<dbReference type="PATRIC" id="fig|1305737.6.peg.1526"/>
<reference evidence="1 2" key="1">
    <citation type="submission" date="2015-09" db="EMBL/GenBank/DDBJ databases">
        <title>Identification and resolution of microdiversity through metagenomic sequencing of parallel consortia.</title>
        <authorList>
            <person name="Nelson W.C."/>
            <person name="Romine M.F."/>
            <person name="Lindemann S.R."/>
        </authorList>
    </citation>
    <scope>NUCLEOTIDE SEQUENCE [LARGE SCALE GENOMIC DNA]</scope>
    <source>
        <strain evidence="1">HL-49</strain>
    </source>
</reference>
<accession>A0A0P7YDW2</accession>
<comment type="caution">
    <text evidence="1">The sequence shown here is derived from an EMBL/GenBank/DDBJ whole genome shotgun (WGS) entry which is preliminary data.</text>
</comment>
<protein>
    <submittedName>
        <fullName evidence="1">Type IX secretion system substrate</fullName>
    </submittedName>
</protein>
<dbReference type="AlphaFoldDB" id="A0A0P7YDW2"/>
<organism evidence="1 2">
    <name type="scientific">Algoriphagus marincola HL-49</name>
    <dbReference type="NCBI Taxonomy" id="1305737"/>
    <lineage>
        <taxon>Bacteria</taxon>
        <taxon>Pseudomonadati</taxon>
        <taxon>Bacteroidota</taxon>
        <taxon>Cytophagia</taxon>
        <taxon>Cytophagales</taxon>
        <taxon>Cyclobacteriaceae</taxon>
        <taxon>Algoriphagus</taxon>
    </lineage>
</organism>
<dbReference type="EMBL" id="LJXT01000018">
    <property type="protein sequence ID" value="KPQ18885.1"/>
    <property type="molecule type" value="Genomic_DNA"/>
</dbReference>
<evidence type="ECO:0000313" key="2">
    <source>
        <dbReference type="Proteomes" id="UP000050421"/>
    </source>
</evidence>
<proteinExistence type="predicted"/>
<name>A0A0P7YDW2_9BACT</name>
<evidence type="ECO:0000313" key="1">
    <source>
        <dbReference type="EMBL" id="KPQ18885.1"/>
    </source>
</evidence>
<dbReference type="STRING" id="1305737.GCA_000526355_03283"/>
<sequence length="104" mass="11651">MQKIGLIKIVILILMTLSIPKVLFAQCPQNNFVVDGFQLRDANGNPFTVTDEYELGEEINGELWTILGGSSTNGYNLRFFFDIVINDVLIADEQYECLFSGVQA</sequence>
<gene>
    <name evidence="1" type="ORF">HLUCCX10_04385</name>
</gene>
<dbReference type="Proteomes" id="UP000050421">
    <property type="component" value="Unassembled WGS sequence"/>
</dbReference>